<evidence type="ECO:0000256" key="3">
    <source>
        <dbReference type="ARBA" id="ARBA00022448"/>
    </source>
</evidence>
<keyword evidence="5" id="KW-0812">Transmembrane</keyword>
<evidence type="ECO:0000259" key="10">
    <source>
        <dbReference type="PROSITE" id="PS51779"/>
    </source>
</evidence>
<dbReference type="GO" id="GO:0008320">
    <property type="term" value="F:protein transmembrane transporter activity"/>
    <property type="evidence" value="ECO:0007669"/>
    <property type="project" value="TreeGrafter"/>
</dbReference>
<evidence type="ECO:0000256" key="4">
    <source>
        <dbReference type="ARBA" id="ARBA00022452"/>
    </source>
</evidence>
<gene>
    <name evidence="11" type="ORF">E0H85_12560</name>
</gene>
<evidence type="ECO:0000313" key="12">
    <source>
        <dbReference type="Proteomes" id="UP000291380"/>
    </source>
</evidence>
<proteinExistence type="inferred from homology"/>
<dbReference type="Gene3D" id="2.40.160.50">
    <property type="entry name" value="membrane protein fhac: a member of the omp85/tpsb transporter family"/>
    <property type="match status" value="1"/>
</dbReference>
<dbReference type="InterPro" id="IPR013686">
    <property type="entry name" value="Polypept-transport_assoc_ShlB"/>
</dbReference>
<dbReference type="Pfam" id="PF03865">
    <property type="entry name" value="ShlB"/>
    <property type="match status" value="1"/>
</dbReference>
<dbReference type="Pfam" id="PF08479">
    <property type="entry name" value="POTRA_2"/>
    <property type="match status" value="1"/>
</dbReference>
<feature type="domain" description="POTRA" evidence="10">
    <location>
        <begin position="64"/>
        <end position="139"/>
    </location>
</feature>
<keyword evidence="8" id="KW-0998">Cell outer membrane</keyword>
<dbReference type="AlphaFoldDB" id="A0A4R0EL33"/>
<evidence type="ECO:0000256" key="2">
    <source>
        <dbReference type="ARBA" id="ARBA00009055"/>
    </source>
</evidence>
<dbReference type="Proteomes" id="UP000291380">
    <property type="component" value="Unassembled WGS sequence"/>
</dbReference>
<dbReference type="PROSITE" id="PS51779">
    <property type="entry name" value="POTRA"/>
    <property type="match status" value="1"/>
</dbReference>
<keyword evidence="9" id="KW-0732">Signal</keyword>
<keyword evidence="7" id="KW-0472">Membrane</keyword>
<dbReference type="PANTHER" id="PTHR34597:SF1">
    <property type="entry name" value="HEME_HEMOPEXIN TRANSPORTER PROTEIN HUXB"/>
    <property type="match status" value="1"/>
</dbReference>
<keyword evidence="3" id="KW-0813">Transport</keyword>
<name>A0A4R0EL33_9GAMM</name>
<comment type="similarity">
    <text evidence="2">Belongs to the TPS (TC 1.B.20) family.</text>
</comment>
<evidence type="ECO:0000256" key="7">
    <source>
        <dbReference type="ARBA" id="ARBA00023136"/>
    </source>
</evidence>
<reference evidence="11 12" key="1">
    <citation type="submission" date="2019-02" db="EMBL/GenBank/DDBJ databases">
        <title>High diversity of culturable Acinetobacter species in natural soil and water ecosystems.</title>
        <authorList>
            <person name="Radolfova-Krizova L."/>
            <person name="Nemec A."/>
        </authorList>
    </citation>
    <scope>NUCLEOTIDE SEQUENCE [LARGE SCALE GENOMIC DNA]</scope>
    <source>
        <strain evidence="11 12">ANC 4281</strain>
    </source>
</reference>
<keyword evidence="6" id="KW-0653">Protein transport</keyword>
<organism evidence="11 12">
    <name type="scientific">Acinetobacter terrae</name>
    <dbReference type="NCBI Taxonomy" id="2731247"/>
    <lineage>
        <taxon>Bacteria</taxon>
        <taxon>Pseudomonadati</taxon>
        <taxon>Pseudomonadota</taxon>
        <taxon>Gammaproteobacteria</taxon>
        <taxon>Moraxellales</taxon>
        <taxon>Moraxellaceae</taxon>
        <taxon>Acinetobacter</taxon>
        <taxon>Acinetobacter Taxon 24</taxon>
    </lineage>
</organism>
<protein>
    <submittedName>
        <fullName evidence="11">ShlB/FhaC/HecB family hemolysin secretion/activation protein</fullName>
    </submittedName>
</protein>
<dbReference type="RefSeq" id="WP_131271731.1">
    <property type="nucleotide sequence ID" value="NZ_SJOA01000018.1"/>
</dbReference>
<sequence>MLNQKVWPLAILALSQSVLAAQPPSAGSQLQQIPSSPIPQKQQPIISLVPSDTAATPQYDNVKINVKSLQITGMQAYSEAELLKLTQFKPNSELTLSDLRAMAASIANYYHKNGYFVAQAYLPAQDIENGVVTLAVIEGQYGKVIVRNQTNLSNGLVASQLKGIKSGDVITHAPLESRLLLLSDIAGVNVSSTLAPGATAGTSDLIVDVNPAPRITGSIDADNAGNRYTGENRIGATMNVNNLAGHGDVASLRVLTSGKGLNYARAAYQMQFAKATAGVAYSWLDYELGKEFKVLDAHGDAKIASVYGSYPLIRSRNNNLYADILYENKTLQDRIDAAIPIITDKKVNALTAALRGDRMDNLGGGGLNSYSLAATVGDLNIETPDAYADDARTARSDGHYSKLALSANRLQRVTNTVSLYAGFNGQLASKNLDNSEKMGLGGMNAVRAYPEGEAYGDQGYVLTVEVRKDLPQFSEQIPGQMQLVGFIDTGRINIDETTWTTGDNTRTLSGAGVGINWMDYNNFAMKLAYAHKLGSEKAISAPDKSGRFWVQLVKYF</sequence>
<evidence type="ECO:0000256" key="8">
    <source>
        <dbReference type="ARBA" id="ARBA00023237"/>
    </source>
</evidence>
<evidence type="ECO:0000256" key="6">
    <source>
        <dbReference type="ARBA" id="ARBA00022927"/>
    </source>
</evidence>
<comment type="subcellular location">
    <subcellularLocation>
        <location evidence="1">Cell outer membrane</location>
    </subcellularLocation>
</comment>
<accession>A0A4R0EL33</accession>
<evidence type="ECO:0000256" key="9">
    <source>
        <dbReference type="SAM" id="SignalP"/>
    </source>
</evidence>
<dbReference type="GO" id="GO:0098046">
    <property type="term" value="C:type V protein secretion system complex"/>
    <property type="evidence" value="ECO:0007669"/>
    <property type="project" value="TreeGrafter"/>
</dbReference>
<dbReference type="InterPro" id="IPR005565">
    <property type="entry name" value="Hemolysn_activator_HlyB_C"/>
</dbReference>
<dbReference type="Gene3D" id="3.10.20.310">
    <property type="entry name" value="membrane protein fhac"/>
    <property type="match status" value="1"/>
</dbReference>
<keyword evidence="4" id="KW-1134">Transmembrane beta strand</keyword>
<dbReference type="EMBL" id="SJOA01000018">
    <property type="protein sequence ID" value="TCB57375.1"/>
    <property type="molecule type" value="Genomic_DNA"/>
</dbReference>
<comment type="caution">
    <text evidence="11">The sequence shown here is derived from an EMBL/GenBank/DDBJ whole genome shotgun (WGS) entry which is preliminary data.</text>
</comment>
<evidence type="ECO:0000313" key="11">
    <source>
        <dbReference type="EMBL" id="TCB57375.1"/>
    </source>
</evidence>
<dbReference type="InterPro" id="IPR034746">
    <property type="entry name" value="POTRA"/>
</dbReference>
<evidence type="ECO:0000256" key="5">
    <source>
        <dbReference type="ARBA" id="ARBA00022692"/>
    </source>
</evidence>
<dbReference type="PANTHER" id="PTHR34597">
    <property type="entry name" value="SLR1661 PROTEIN"/>
    <property type="match status" value="1"/>
</dbReference>
<feature type="chain" id="PRO_5020970879" evidence="9">
    <location>
        <begin position="21"/>
        <end position="556"/>
    </location>
</feature>
<evidence type="ECO:0000256" key="1">
    <source>
        <dbReference type="ARBA" id="ARBA00004442"/>
    </source>
</evidence>
<dbReference type="GO" id="GO:0046819">
    <property type="term" value="P:protein secretion by the type V secretion system"/>
    <property type="evidence" value="ECO:0007669"/>
    <property type="project" value="TreeGrafter"/>
</dbReference>
<dbReference type="InterPro" id="IPR051544">
    <property type="entry name" value="TPS_OM_transporter"/>
</dbReference>
<feature type="signal peptide" evidence="9">
    <location>
        <begin position="1"/>
        <end position="20"/>
    </location>
</feature>
<dbReference type="OrthoDB" id="572300at2"/>
<dbReference type="GO" id="GO:0009279">
    <property type="term" value="C:cell outer membrane"/>
    <property type="evidence" value="ECO:0007669"/>
    <property type="project" value="UniProtKB-SubCell"/>
</dbReference>